<dbReference type="SUPFAM" id="SSF56601">
    <property type="entry name" value="beta-lactamase/transpeptidase-like"/>
    <property type="match status" value="1"/>
</dbReference>
<dbReference type="GO" id="GO:0008658">
    <property type="term" value="F:penicillin binding"/>
    <property type="evidence" value="ECO:0007669"/>
    <property type="project" value="InterPro"/>
</dbReference>
<evidence type="ECO:0000313" key="4">
    <source>
        <dbReference type="Proteomes" id="UP000436522"/>
    </source>
</evidence>
<proteinExistence type="predicted"/>
<dbReference type="AlphaFoldDB" id="A0A640VZI9"/>
<feature type="domain" description="Penicillin-binding protein transpeptidase" evidence="2">
    <location>
        <begin position="58"/>
        <end position="249"/>
    </location>
</feature>
<evidence type="ECO:0000313" key="3">
    <source>
        <dbReference type="EMBL" id="GFE52335.1"/>
    </source>
</evidence>
<dbReference type="Proteomes" id="UP000436522">
    <property type="component" value="Unassembled WGS sequence"/>
</dbReference>
<name>A0A640VZI9_9RHOB</name>
<comment type="caution">
    <text evidence="3">The sequence shown here is derived from an EMBL/GenBank/DDBJ whole genome shotgun (WGS) entry which is preliminary data.</text>
</comment>
<dbReference type="InterPro" id="IPR012338">
    <property type="entry name" value="Beta-lactam/transpept-like"/>
</dbReference>
<dbReference type="Pfam" id="PF00905">
    <property type="entry name" value="Transpeptidase"/>
    <property type="match status" value="1"/>
</dbReference>
<evidence type="ECO:0000256" key="1">
    <source>
        <dbReference type="SAM" id="SignalP"/>
    </source>
</evidence>
<gene>
    <name evidence="3" type="primary">blaA</name>
    <name evidence="3" type="ORF">So717_40880</name>
</gene>
<keyword evidence="1" id="KW-0732">Signal</keyword>
<organism evidence="3 4">
    <name type="scientific">Roseobacter cerasinus</name>
    <dbReference type="NCBI Taxonomy" id="2602289"/>
    <lineage>
        <taxon>Bacteria</taxon>
        <taxon>Pseudomonadati</taxon>
        <taxon>Pseudomonadota</taxon>
        <taxon>Alphaproteobacteria</taxon>
        <taxon>Rhodobacterales</taxon>
        <taxon>Roseobacteraceae</taxon>
        <taxon>Roseobacter</taxon>
    </lineage>
</organism>
<reference evidence="3 4" key="1">
    <citation type="submission" date="2019-12" db="EMBL/GenBank/DDBJ databases">
        <title>Roseobacter cerasinus sp. nov., isolated from seawater around aquaculture.</title>
        <authorList>
            <person name="Muramatsu S."/>
            <person name="Takabe Y."/>
            <person name="Mori K."/>
            <person name="Takaichi S."/>
            <person name="Hanada S."/>
        </authorList>
    </citation>
    <scope>NUCLEOTIDE SEQUENCE [LARGE SCALE GENOMIC DNA]</scope>
    <source>
        <strain evidence="3 4">AI77</strain>
    </source>
</reference>
<dbReference type="RefSeq" id="WP_159980861.1">
    <property type="nucleotide sequence ID" value="NZ_BLIV01000011.1"/>
</dbReference>
<keyword evidence="4" id="KW-1185">Reference proteome</keyword>
<dbReference type="OrthoDB" id="9762883at2"/>
<protein>
    <submittedName>
        <fullName evidence="3">Beta-lactamase</fullName>
    </submittedName>
</protein>
<evidence type="ECO:0000259" key="2">
    <source>
        <dbReference type="Pfam" id="PF00905"/>
    </source>
</evidence>
<dbReference type="InterPro" id="IPR001460">
    <property type="entry name" value="PCN-bd_Tpept"/>
</dbReference>
<feature type="signal peptide" evidence="1">
    <location>
        <begin position="1"/>
        <end position="19"/>
    </location>
</feature>
<dbReference type="Gene3D" id="3.40.710.10">
    <property type="entry name" value="DD-peptidase/beta-lactamase superfamily"/>
    <property type="match status" value="1"/>
</dbReference>
<sequence>MSLVRWIVACVVLAGGAMAQPIDISDYVADAGIENATTAVVVQRLSDGQVWSSNFARAEERFQPASTSKIPHTLIALETGYATPQTIFKWDGKARFLDSWNQDQALPQAFQRSAVWVYQEIAQGLGGAVMSDWLTRFNYGNADVGGAEDLQTYWLRGPLAISAEEQIGFLAQLAREELPLSRRTYAEAREIMRAEVQDTATLYAKSGYNLRRGQDDLGWYVGWVVRGDEIHVFAVNMDLSGFDAAPERQRLTRHVLDQLQIFPLPKS</sequence>
<feature type="chain" id="PRO_5024953724" evidence="1">
    <location>
        <begin position="20"/>
        <end position="267"/>
    </location>
</feature>
<accession>A0A640VZI9</accession>
<dbReference type="EMBL" id="BLIV01000011">
    <property type="protein sequence ID" value="GFE52335.1"/>
    <property type="molecule type" value="Genomic_DNA"/>
</dbReference>